<dbReference type="InterPro" id="IPR000399">
    <property type="entry name" value="TPP-bd_CS"/>
</dbReference>
<evidence type="ECO:0000256" key="4">
    <source>
        <dbReference type="RuleBase" id="RU362132"/>
    </source>
</evidence>
<evidence type="ECO:0000259" key="5">
    <source>
        <dbReference type="Pfam" id="PF00205"/>
    </source>
</evidence>
<keyword evidence="3 8" id="KW-0670">Pyruvate</keyword>
<feature type="binding site" evidence="3">
    <location>
        <begin position="407"/>
        <end position="409"/>
    </location>
    <ligand>
        <name>thiamine diphosphate</name>
        <dbReference type="ChEBI" id="CHEBI:58937"/>
    </ligand>
</feature>
<evidence type="ECO:0000259" key="7">
    <source>
        <dbReference type="Pfam" id="PF02776"/>
    </source>
</evidence>
<comment type="cofactor">
    <cofactor evidence="3">
        <name>FAD</name>
        <dbReference type="ChEBI" id="CHEBI:57692"/>
    </cofactor>
    <text evidence="3">Binds 1 FAD per subunit.</text>
</comment>
<dbReference type="CDD" id="cd02014">
    <property type="entry name" value="TPP_POX"/>
    <property type="match status" value="1"/>
</dbReference>
<feature type="binding site" evidence="3">
    <location>
        <position position="461"/>
    </location>
    <ligand>
        <name>Mg(2+)</name>
        <dbReference type="ChEBI" id="CHEBI:18420"/>
    </ligand>
</feature>
<keyword evidence="3" id="KW-0479">Metal-binding</keyword>
<dbReference type="eggNOG" id="COG0028">
    <property type="taxonomic scope" value="Bacteria"/>
</dbReference>
<feature type="binding site" evidence="3">
    <location>
        <position position="434"/>
    </location>
    <ligand>
        <name>Mg(2+)</name>
        <dbReference type="ChEBI" id="CHEBI:18420"/>
    </ligand>
</feature>
<comment type="catalytic activity">
    <reaction evidence="3">
        <text>a ubiquinone + pyruvate + H2O = a ubiquinol + acetate + CO2</text>
        <dbReference type="Rhea" id="RHEA:27405"/>
        <dbReference type="Rhea" id="RHEA-COMP:9565"/>
        <dbReference type="Rhea" id="RHEA-COMP:9566"/>
        <dbReference type="ChEBI" id="CHEBI:15361"/>
        <dbReference type="ChEBI" id="CHEBI:15377"/>
        <dbReference type="ChEBI" id="CHEBI:16389"/>
        <dbReference type="ChEBI" id="CHEBI:16526"/>
        <dbReference type="ChEBI" id="CHEBI:17976"/>
        <dbReference type="ChEBI" id="CHEBI:30089"/>
        <dbReference type="EC" id="1.2.5.1"/>
    </reaction>
</comment>
<dbReference type="InterPro" id="IPR029061">
    <property type="entry name" value="THDP-binding"/>
</dbReference>
<dbReference type="OrthoDB" id="9785953at2"/>
<dbReference type="NCBIfam" id="NF006591">
    <property type="entry name" value="PRK09124.1"/>
    <property type="match status" value="1"/>
</dbReference>
<keyword evidence="3" id="KW-1003">Cell membrane</keyword>
<evidence type="ECO:0000256" key="3">
    <source>
        <dbReference type="HAMAP-Rule" id="MF_00850"/>
    </source>
</evidence>
<dbReference type="RefSeq" id="WP_043872651.1">
    <property type="nucleotide sequence ID" value="NZ_CCVW01000001.1"/>
</dbReference>
<dbReference type="SUPFAM" id="SSF52518">
    <property type="entry name" value="Thiamin diphosphate-binding fold (THDP-binding)"/>
    <property type="match status" value="2"/>
</dbReference>
<dbReference type="GO" id="GO:0008289">
    <property type="term" value="F:lipid binding"/>
    <property type="evidence" value="ECO:0007669"/>
    <property type="project" value="UniProtKB-UniRule"/>
</dbReference>
<protein>
    <recommendedName>
        <fullName evidence="3">Pyruvate dehydrogenase [ubiquinone]</fullName>
        <ecNumber evidence="3">1.2.5.1</ecNumber>
    </recommendedName>
    <alternativeName>
        <fullName evidence="3">Pyruvate oxidase</fullName>
        <shortName evidence="3">POX</shortName>
    </alternativeName>
    <alternativeName>
        <fullName evidence="3">Pyruvate:ubiquinone-8 oxidoreductase</fullName>
    </alternativeName>
</protein>
<dbReference type="GO" id="GO:0048039">
    <property type="term" value="F:ubiquinone binding"/>
    <property type="evidence" value="ECO:0007669"/>
    <property type="project" value="UniProtKB-UniRule"/>
</dbReference>
<feature type="domain" description="Thiamine pyrophosphate enzyme N-terminal TPP-binding" evidence="7">
    <location>
        <begin position="3"/>
        <end position="113"/>
    </location>
</feature>
<feature type="binding site" evidence="3">
    <location>
        <begin position="250"/>
        <end position="253"/>
    </location>
    <ligand>
        <name>FAD</name>
        <dbReference type="ChEBI" id="CHEBI:57692"/>
    </ligand>
</feature>
<keyword evidence="2 3" id="KW-0786">Thiamine pyrophosphate</keyword>
<feature type="domain" description="Thiamine pyrophosphate enzyme central" evidence="5">
    <location>
        <begin position="190"/>
        <end position="318"/>
    </location>
</feature>
<organism evidence="8 9">
    <name type="scientific">Legionella massiliensis</name>
    <dbReference type="NCBI Taxonomy" id="1034943"/>
    <lineage>
        <taxon>Bacteria</taxon>
        <taxon>Pseudomonadati</taxon>
        <taxon>Pseudomonadota</taxon>
        <taxon>Gammaproteobacteria</taxon>
        <taxon>Legionellales</taxon>
        <taxon>Legionellaceae</taxon>
        <taxon>Legionella</taxon>
    </lineage>
</organism>
<comment type="subunit">
    <text evidence="3">Homotetramer.</text>
</comment>
<dbReference type="EC" id="1.2.5.1" evidence="3"/>
<feature type="binding site" evidence="3">
    <location>
        <begin position="434"/>
        <end position="436"/>
    </location>
    <ligand>
        <name>thiamine diphosphate</name>
        <dbReference type="ChEBI" id="CHEBI:58937"/>
    </ligand>
</feature>
<comment type="subcellular location">
    <subcellularLocation>
        <location evidence="3">Cell membrane</location>
        <topology evidence="3">Peripheral membrane protein</topology>
        <orientation evidence="3">Cytoplasmic side</orientation>
    </subcellularLocation>
</comment>
<dbReference type="AlphaFoldDB" id="A0A078KSJ0"/>
<dbReference type="SUPFAM" id="SSF52467">
    <property type="entry name" value="DHS-like NAD/FAD-binding domain"/>
    <property type="match status" value="1"/>
</dbReference>
<dbReference type="GO" id="GO:0052737">
    <property type="term" value="F:pyruvate dehydrogenase (quinone) activity"/>
    <property type="evidence" value="ECO:0007669"/>
    <property type="project" value="UniProtKB-UniRule"/>
</dbReference>
<feature type="binding site" evidence="3">
    <location>
        <position position="49"/>
    </location>
    <ligand>
        <name>thiamine diphosphate</name>
        <dbReference type="ChEBI" id="CHEBI:58937"/>
    </ligand>
</feature>
<dbReference type="GO" id="GO:0050660">
    <property type="term" value="F:flavin adenine dinucleotide binding"/>
    <property type="evidence" value="ECO:0007669"/>
    <property type="project" value="UniProtKB-UniRule"/>
</dbReference>
<dbReference type="InterPro" id="IPR047212">
    <property type="entry name" value="TPP_POXB-like"/>
</dbReference>
<dbReference type="PANTHER" id="PTHR42981:SF2">
    <property type="entry name" value="PYRUVATE DEHYDROGENASE [UBIQUINONE]"/>
    <property type="match status" value="1"/>
</dbReference>
<dbReference type="InterPro" id="IPR011766">
    <property type="entry name" value="TPP_enzyme_TPP-bd"/>
</dbReference>
<dbReference type="InterPro" id="IPR044261">
    <property type="entry name" value="Pyruvate_dehydrogenase"/>
</dbReference>
<keyword evidence="3" id="KW-0460">Magnesium</keyword>
<evidence type="ECO:0000313" key="8">
    <source>
        <dbReference type="EMBL" id="CDZ76036.1"/>
    </source>
</evidence>
<dbReference type="STRING" id="1034943.BN59_00300"/>
<proteinExistence type="inferred from homology"/>
<feature type="region of interest" description="FAD-binding domain" evidence="3">
    <location>
        <begin position="182"/>
        <end position="333"/>
    </location>
</feature>
<dbReference type="GO" id="GO:0000287">
    <property type="term" value="F:magnesium ion binding"/>
    <property type="evidence" value="ECO:0007669"/>
    <property type="project" value="UniProtKB-UniRule"/>
</dbReference>
<keyword evidence="3" id="KW-0547">Nucleotide-binding</keyword>
<dbReference type="EMBL" id="CCSB01000001">
    <property type="protein sequence ID" value="CDZ76036.1"/>
    <property type="molecule type" value="Genomic_DNA"/>
</dbReference>
<keyword evidence="3" id="KW-0472">Membrane</keyword>
<comment type="cofactor">
    <cofactor evidence="3">
        <name>thiamine diphosphate</name>
        <dbReference type="ChEBI" id="CHEBI:58937"/>
    </cofactor>
    <text evidence="3">Binds 1 thiamine pyrophosphate per subunit.</text>
</comment>
<accession>A0A078KSJ0</accession>
<comment type="caution">
    <text evidence="3">Lacks conserved residue(s) required for the propagation of feature annotation.</text>
</comment>
<dbReference type="Gene3D" id="3.40.50.1220">
    <property type="entry name" value="TPP-binding domain"/>
    <property type="match status" value="1"/>
</dbReference>
<evidence type="ECO:0000313" key="9">
    <source>
        <dbReference type="Proteomes" id="UP000044071"/>
    </source>
</evidence>
<dbReference type="PROSITE" id="PS00187">
    <property type="entry name" value="TPP_ENZYMES"/>
    <property type="match status" value="1"/>
</dbReference>
<feature type="binding site" evidence="3">
    <location>
        <position position="291"/>
    </location>
    <ligand>
        <name>FAD</name>
        <dbReference type="ChEBI" id="CHEBI:57692"/>
    </ligand>
</feature>
<feature type="binding site" evidence="3">
    <location>
        <begin position="461"/>
        <end position="467"/>
    </location>
    <ligand>
        <name>thiamine diphosphate</name>
        <dbReference type="ChEBI" id="CHEBI:58937"/>
    </ligand>
</feature>
<dbReference type="InterPro" id="IPR029035">
    <property type="entry name" value="DHS-like_NAD/FAD-binding_dom"/>
</dbReference>
<dbReference type="Proteomes" id="UP000044071">
    <property type="component" value="Unassembled WGS sequence"/>
</dbReference>
<comment type="domain">
    <text evidence="3">Has 4 domains; the Pyr domain which binds the pyrimidine moiety of the thiamine pyrophosphate cofactor, the FAD-binding domain, the PP-binding domain which binds the pyrophosphate portion of thiamine pyrophosphate and the C-terminal membrane binding region. The C-terminus is held closely against the rest of the protein and covers the active site; during activation it unfolds from the rest of the protein and forms an amphipathic helix upon membrane binding, exposing the active site.</text>
</comment>
<evidence type="ECO:0000256" key="1">
    <source>
        <dbReference type="ARBA" id="ARBA00007812"/>
    </source>
</evidence>
<keyword evidence="3 8" id="KW-0830">Ubiquinone</keyword>
<feature type="domain" description="Thiamine pyrophosphate enzyme TPP-binding" evidence="6">
    <location>
        <begin position="380"/>
        <end position="526"/>
    </location>
</feature>
<feature type="region of interest" description="Membrane-binding domain" evidence="3">
    <location>
        <begin position="532"/>
        <end position="573"/>
    </location>
</feature>
<dbReference type="Pfam" id="PF02775">
    <property type="entry name" value="TPP_enzyme_C"/>
    <property type="match status" value="1"/>
</dbReference>
<name>A0A078KSJ0_9GAMM</name>
<keyword evidence="9" id="KW-1185">Reference proteome</keyword>
<comment type="activity regulation">
    <text evidence="3">The C-terminus inhibits activity; it has to move for the enzyme to be active. Activated by lipid-binding, which occurs via the C-terminus.</text>
</comment>
<dbReference type="PANTHER" id="PTHR42981">
    <property type="entry name" value="PYRUVATE DEHYDROGENASE [UBIQUINONE]"/>
    <property type="match status" value="1"/>
</dbReference>
<keyword evidence="3" id="KW-0446">Lipid-binding</keyword>
<evidence type="ECO:0000256" key="2">
    <source>
        <dbReference type="ARBA" id="ARBA00023052"/>
    </source>
</evidence>
<dbReference type="HAMAP" id="MF_00850">
    <property type="entry name" value="POX"/>
    <property type="match status" value="1"/>
</dbReference>
<dbReference type="InterPro" id="IPR047210">
    <property type="entry name" value="TPP_PYR_POXB-like"/>
</dbReference>
<feature type="binding site" evidence="3">
    <location>
        <begin position="273"/>
        <end position="277"/>
    </location>
    <ligand>
        <name>FAD</name>
        <dbReference type="ChEBI" id="CHEBI:57692"/>
    </ligand>
</feature>
<sequence>MTTVADVFIDTLEGAGIKRIYGIVGDSLNGLTNALQKKRTIEWVHTRHEEVAAFAAGAEAQLTGELAVCAGSCGPGNVHLINGLYDCQRSNAPVLAIAAHIPTPEIGGDYFQETHPNILFKECSYFCEVISSVEQMPRLLKIAMQTAISKRGVAVLVISGDIALLEMRKQTTVPWPINPKTEVIPAKPVLEDIAKRLNAAKKVTVFCGFGAAGAHQSLMALCAKLRSPVVHTLRGKAVIEYDNPYDVGMTGLIGFSSGYYAMDACDTLLLLGTSFPYRQFYPSKAEIIQIDLHGEQLGKRSEIALGAVGDVNSTLQALLPLLHTKNDSSHLEQALTHYKHARAGLDALAHSEPGKQLIHPQYLARLVDEEAATDAIFSCDVGTPTVWAARYLKMNGKRQLLGSFNHGSMANALAQAIGAQATYPGRQVVALCGDGGFSMLMGDILTLIQQKLPIKIVIFNNGTLGFVEMEMHVGGMMEYSTELNNPNFAKMAEAIGIKAFRVDEPAELAKTLNSAFSHNGPALVDVRVNRNELVMPPTINAAQVKGFSLYMMKAIINGQGTEVLDLVKSNLWH</sequence>
<comment type="function">
    <text evidence="3">A peripheral cell membrane enzyme that catalyzes the oxidative decarboxylation of pyruvate to form acetate and CO(2). It channels electrons from the cytoplasm to the respiratory chain at the cell membrane via ubiquinone.</text>
</comment>
<dbReference type="GO" id="GO:0030976">
    <property type="term" value="F:thiamine pyrophosphate binding"/>
    <property type="evidence" value="ECO:0007669"/>
    <property type="project" value="UniProtKB-UniRule"/>
</dbReference>
<dbReference type="InterPro" id="IPR012000">
    <property type="entry name" value="Thiamin_PyroP_enz_cen_dom"/>
</dbReference>
<dbReference type="GO" id="GO:0042867">
    <property type="term" value="P:pyruvate catabolic process"/>
    <property type="evidence" value="ECO:0007669"/>
    <property type="project" value="UniProtKB-UniRule"/>
</dbReference>
<comment type="similarity">
    <text evidence="1 3 4">Belongs to the TPP enzyme family.</text>
</comment>
<dbReference type="GO" id="GO:0005886">
    <property type="term" value="C:plasma membrane"/>
    <property type="evidence" value="ECO:0007669"/>
    <property type="project" value="UniProtKB-SubCell"/>
</dbReference>
<keyword evidence="3" id="KW-0560">Oxidoreductase</keyword>
<comment type="cofactor">
    <cofactor evidence="3">
        <name>Mg(2+)</name>
        <dbReference type="ChEBI" id="CHEBI:18420"/>
    </cofactor>
    <text evidence="3">Binds 1 Mg(2+) ion per subunit.</text>
</comment>
<dbReference type="CDD" id="cd07039">
    <property type="entry name" value="TPP_PYR_POX"/>
    <property type="match status" value="1"/>
</dbReference>
<feature type="site" description="Moves into active site upon enzyme activation, plays a role in electron transfer" evidence="3">
    <location>
        <position position="466"/>
    </location>
</feature>
<evidence type="ECO:0000259" key="6">
    <source>
        <dbReference type="Pfam" id="PF02775"/>
    </source>
</evidence>
<dbReference type="Pfam" id="PF02776">
    <property type="entry name" value="TPP_enzyme_N"/>
    <property type="match status" value="1"/>
</dbReference>
<keyword evidence="3" id="KW-0285">Flavoprotein</keyword>
<dbReference type="InterPro" id="IPR012001">
    <property type="entry name" value="Thiamin_PyroP_enz_TPP-bd_dom"/>
</dbReference>
<gene>
    <name evidence="3 8" type="primary">poxB</name>
    <name evidence="8" type="ORF">BN59_00300</name>
</gene>
<dbReference type="InterPro" id="IPR047211">
    <property type="entry name" value="POXB-like"/>
</dbReference>
<keyword evidence="3" id="KW-0274">FAD</keyword>
<dbReference type="Gene3D" id="3.40.50.970">
    <property type="match status" value="2"/>
</dbReference>
<dbReference type="Pfam" id="PF00205">
    <property type="entry name" value="TPP_enzyme_M"/>
    <property type="match status" value="1"/>
</dbReference>
<reference evidence="8 9" key="1">
    <citation type="submission" date="2014-06" db="EMBL/GenBank/DDBJ databases">
        <authorList>
            <person name="Urmite Genomes Urmite Genomes"/>
        </authorList>
    </citation>
    <scope>NUCLEOTIDE SEQUENCE [LARGE SCALE GENOMIC DNA]</scope>
</reference>